<dbReference type="Pfam" id="PF01000">
    <property type="entry name" value="RNA_pol_A_bac"/>
    <property type="match status" value="1"/>
</dbReference>
<dbReference type="EC" id="2.7.7.6" evidence="2 11"/>
<dbReference type="GO" id="GO:0006351">
    <property type="term" value="P:DNA-templated transcription"/>
    <property type="evidence" value="ECO:0007669"/>
    <property type="project" value="UniProtKB-UniRule"/>
</dbReference>
<evidence type="ECO:0000256" key="9">
    <source>
        <dbReference type="ARBA" id="ARBA00033070"/>
    </source>
</evidence>
<evidence type="ECO:0000256" key="10">
    <source>
        <dbReference type="ARBA" id="ARBA00048552"/>
    </source>
</evidence>
<keyword evidence="4 11" id="KW-0240">DNA-directed RNA polymerase</keyword>
<dbReference type="GO" id="GO:0000428">
    <property type="term" value="C:DNA-directed RNA polymerase complex"/>
    <property type="evidence" value="ECO:0007669"/>
    <property type="project" value="UniProtKB-KW"/>
</dbReference>
<name>A0A6G5QJD7_9BACT</name>
<evidence type="ECO:0000256" key="6">
    <source>
        <dbReference type="ARBA" id="ARBA00022695"/>
    </source>
</evidence>
<keyword evidence="5 11" id="KW-0808">Transferase</keyword>
<dbReference type="InterPro" id="IPR011773">
    <property type="entry name" value="DNA-dir_RpoA"/>
</dbReference>
<dbReference type="NCBIfam" id="TIGR02027">
    <property type="entry name" value="rpoA"/>
    <property type="match status" value="1"/>
</dbReference>
<evidence type="ECO:0000256" key="2">
    <source>
        <dbReference type="ARBA" id="ARBA00012418"/>
    </source>
</evidence>
<dbReference type="GO" id="GO:0005737">
    <property type="term" value="C:cytoplasm"/>
    <property type="evidence" value="ECO:0007669"/>
    <property type="project" value="UniProtKB-ARBA"/>
</dbReference>
<dbReference type="InterPro" id="IPR036603">
    <property type="entry name" value="RBP11-like"/>
</dbReference>
<dbReference type="SUPFAM" id="SSF47789">
    <property type="entry name" value="C-terminal domain of RNA polymerase alpha subunit"/>
    <property type="match status" value="1"/>
</dbReference>
<proteinExistence type="inferred from homology"/>
<evidence type="ECO:0000256" key="4">
    <source>
        <dbReference type="ARBA" id="ARBA00022478"/>
    </source>
</evidence>
<organism evidence="13 14">
    <name type="scientific">Campylobacter mucosalis CCUG 21559</name>
    <dbReference type="NCBI Taxonomy" id="1032067"/>
    <lineage>
        <taxon>Bacteria</taxon>
        <taxon>Pseudomonadati</taxon>
        <taxon>Campylobacterota</taxon>
        <taxon>Epsilonproteobacteria</taxon>
        <taxon>Campylobacterales</taxon>
        <taxon>Campylobacteraceae</taxon>
        <taxon>Campylobacter</taxon>
    </lineage>
</organism>
<evidence type="ECO:0000256" key="5">
    <source>
        <dbReference type="ARBA" id="ARBA00022679"/>
    </source>
</evidence>
<evidence type="ECO:0000256" key="7">
    <source>
        <dbReference type="ARBA" id="ARBA00023163"/>
    </source>
</evidence>
<keyword evidence="14" id="KW-1185">Reference proteome</keyword>
<dbReference type="GO" id="GO:0003677">
    <property type="term" value="F:DNA binding"/>
    <property type="evidence" value="ECO:0007669"/>
    <property type="project" value="UniProtKB-UniRule"/>
</dbReference>
<keyword evidence="6 11" id="KW-0548">Nucleotidyltransferase</keyword>
<dbReference type="CDD" id="cd06928">
    <property type="entry name" value="RNAP_alpha_NTD"/>
    <property type="match status" value="1"/>
</dbReference>
<comment type="subunit">
    <text evidence="11">Homodimer. The RNAP catalytic core consists of 2 alpha, 1 beta, 1 beta' and 1 omega subunit. When a sigma factor is associated with the core the holoenzyme is formed, which can initiate transcription.</text>
</comment>
<comment type="similarity">
    <text evidence="1 11">Belongs to the RNA polymerase alpha chain family.</text>
</comment>
<dbReference type="GO" id="GO:0003899">
    <property type="term" value="F:DNA-directed RNA polymerase activity"/>
    <property type="evidence" value="ECO:0007669"/>
    <property type="project" value="UniProtKB-UniRule"/>
</dbReference>
<evidence type="ECO:0000313" key="14">
    <source>
        <dbReference type="Proteomes" id="UP000503264"/>
    </source>
</evidence>
<dbReference type="HAMAP" id="MF_00059">
    <property type="entry name" value="RNApol_bact_RpoA"/>
    <property type="match status" value="1"/>
</dbReference>
<sequence>MMRKITTSAYMPTEIKVESISENVAKITAYPFETGYAVTLAHPLRRLLYTSTVGFAPTGVKIQGVSHEFDSMRGMLEDVTLFIINLKNIRFKLKNDSESEIVEYSFKGPKEIKGSDLSNDIVEIVNPDAYLATINEDAELNFSLVIQKGIGYVSSEDLRDSVDESYIALDAFFTPVKKAVYEIENILVEDNPDFEKIVFTVTTDGQVGPIEAFKHSLEAMYQQMSVFKGVLDIDVNAPLPSQNLSGEHSKLFASVEDLNLSARSFNCIDKAEIRFIGELALMDENELKDLKNLGKKSLDEIKAVMEEIGYPIGSDVLKDSKDQLKKKIAELKSQMSAKE</sequence>
<dbReference type="SUPFAM" id="SSF56553">
    <property type="entry name" value="Insert subdomain of RNA polymerase alpha subunit"/>
    <property type="match status" value="1"/>
</dbReference>
<dbReference type="Gene3D" id="2.170.120.12">
    <property type="entry name" value="DNA-directed RNA polymerase, insert domain"/>
    <property type="match status" value="1"/>
</dbReference>
<dbReference type="SUPFAM" id="SSF55257">
    <property type="entry name" value="RBP11-like subunits of RNA polymerase"/>
    <property type="match status" value="1"/>
</dbReference>
<dbReference type="Pfam" id="PF03118">
    <property type="entry name" value="RNA_pol_A_CTD"/>
    <property type="match status" value="1"/>
</dbReference>
<dbReference type="InterPro" id="IPR011263">
    <property type="entry name" value="DNA-dir_RNA_pol_RpoA/D/Rpb3"/>
</dbReference>
<dbReference type="NCBIfam" id="NF003519">
    <property type="entry name" value="PRK05182.2-5"/>
    <property type="match status" value="1"/>
</dbReference>
<evidence type="ECO:0000256" key="1">
    <source>
        <dbReference type="ARBA" id="ARBA00007123"/>
    </source>
</evidence>
<protein>
    <recommendedName>
        <fullName evidence="3 11">DNA-directed RNA polymerase subunit alpha</fullName>
        <shortName evidence="11">RNAP subunit alpha</shortName>
        <ecNumber evidence="2 11">2.7.7.6</ecNumber>
    </recommendedName>
    <alternativeName>
        <fullName evidence="9 11">RNA polymerase subunit alpha</fullName>
    </alternativeName>
    <alternativeName>
        <fullName evidence="8 11">Transcriptase subunit alpha</fullName>
    </alternativeName>
</protein>
<comment type="function">
    <text evidence="11">DNA-dependent RNA polymerase catalyzes the transcription of DNA into RNA using the four ribonucleoside triphosphates as substrates.</text>
</comment>
<keyword evidence="7 11" id="KW-0804">Transcription</keyword>
<comment type="domain">
    <text evidence="11">The N-terminal domain is essential for RNAP assembly and basal transcription, whereas the C-terminal domain is involved in interaction with transcriptional regulators and with upstream promoter elements.</text>
</comment>
<dbReference type="EMBL" id="CP012542">
    <property type="protein sequence ID" value="QCD45697.1"/>
    <property type="molecule type" value="Genomic_DNA"/>
</dbReference>
<dbReference type="SMART" id="SM00662">
    <property type="entry name" value="RPOLD"/>
    <property type="match status" value="1"/>
</dbReference>
<dbReference type="InterPro" id="IPR011260">
    <property type="entry name" value="RNAP_asu_C"/>
</dbReference>
<dbReference type="Proteomes" id="UP000503264">
    <property type="component" value="Chromosome"/>
</dbReference>
<dbReference type="Pfam" id="PF01193">
    <property type="entry name" value="RNA_pol_L"/>
    <property type="match status" value="1"/>
</dbReference>
<evidence type="ECO:0000256" key="8">
    <source>
        <dbReference type="ARBA" id="ARBA00032524"/>
    </source>
</evidence>
<dbReference type="InterPro" id="IPR036643">
    <property type="entry name" value="RNApol_insert_sf"/>
</dbReference>
<dbReference type="InterPro" id="IPR011262">
    <property type="entry name" value="DNA-dir_RNA_pol_insert"/>
</dbReference>
<evidence type="ECO:0000313" key="13">
    <source>
        <dbReference type="EMBL" id="QCD45697.1"/>
    </source>
</evidence>
<feature type="domain" description="DNA-directed RNA polymerase RpoA/D/Rpb3-type" evidence="12">
    <location>
        <begin position="24"/>
        <end position="230"/>
    </location>
</feature>
<dbReference type="Gene3D" id="3.30.1360.10">
    <property type="entry name" value="RNA polymerase, RBP11-like subunit"/>
    <property type="match status" value="1"/>
</dbReference>
<dbReference type="GO" id="GO:0046983">
    <property type="term" value="F:protein dimerization activity"/>
    <property type="evidence" value="ECO:0007669"/>
    <property type="project" value="InterPro"/>
</dbReference>
<evidence type="ECO:0000256" key="11">
    <source>
        <dbReference type="HAMAP-Rule" id="MF_00059"/>
    </source>
</evidence>
<feature type="region of interest" description="Alpha N-terminal domain (alpha-NTD)" evidence="11">
    <location>
        <begin position="1"/>
        <end position="236"/>
    </location>
</feature>
<evidence type="ECO:0000259" key="12">
    <source>
        <dbReference type="SMART" id="SM00662"/>
    </source>
</evidence>
<comment type="catalytic activity">
    <reaction evidence="10 11">
        <text>RNA(n) + a ribonucleoside 5'-triphosphate = RNA(n+1) + diphosphate</text>
        <dbReference type="Rhea" id="RHEA:21248"/>
        <dbReference type="Rhea" id="RHEA-COMP:14527"/>
        <dbReference type="Rhea" id="RHEA-COMP:17342"/>
        <dbReference type="ChEBI" id="CHEBI:33019"/>
        <dbReference type="ChEBI" id="CHEBI:61557"/>
        <dbReference type="ChEBI" id="CHEBI:140395"/>
        <dbReference type="EC" id="2.7.7.6"/>
    </reaction>
</comment>
<reference evidence="13 14" key="1">
    <citation type="submission" date="2016-07" db="EMBL/GenBank/DDBJ databases">
        <title>Comparative genomics of the Campylobacter concisus group.</title>
        <authorList>
            <person name="Miller W.G."/>
            <person name="Yee E."/>
            <person name="Chapman M.H."/>
            <person name="Huynh S."/>
            <person name="Bono J.L."/>
            <person name="On S.L.W."/>
            <person name="StLeger J."/>
            <person name="Foster G."/>
            <person name="Parker C.T."/>
        </authorList>
    </citation>
    <scope>NUCLEOTIDE SEQUENCE [LARGE SCALE GENOMIC DNA]</scope>
    <source>
        <strain evidence="13 14">CCUG 21559</strain>
    </source>
</reference>
<dbReference type="Gene3D" id="1.10.150.20">
    <property type="entry name" value="5' to 3' exonuclease, C-terminal subdomain"/>
    <property type="match status" value="1"/>
</dbReference>
<dbReference type="AlphaFoldDB" id="A0A6G5QJD7"/>
<feature type="region of interest" description="Alpha C-terminal domain (alpha-CTD)" evidence="11">
    <location>
        <begin position="251"/>
        <end position="339"/>
    </location>
</feature>
<dbReference type="NCBIfam" id="NF003517">
    <property type="entry name" value="PRK05182.2-3"/>
    <property type="match status" value="1"/>
</dbReference>
<evidence type="ECO:0000256" key="3">
    <source>
        <dbReference type="ARBA" id="ARBA00015972"/>
    </source>
</evidence>
<accession>A0A6G5QJD7</accession>
<gene>
    <name evidence="11 13" type="primary">rpoA</name>
    <name evidence="13" type="ORF">CMUC_1958</name>
</gene>